<evidence type="ECO:0000313" key="3">
    <source>
        <dbReference type="Proteomes" id="UP001500908"/>
    </source>
</evidence>
<proteinExistence type="predicted"/>
<feature type="domain" description="THIF-type NAD/FAD binding fold" evidence="1">
    <location>
        <begin position="92"/>
        <end position="325"/>
    </location>
</feature>
<dbReference type="InterPro" id="IPR035985">
    <property type="entry name" value="Ubiquitin-activating_enz"/>
</dbReference>
<evidence type="ECO:0000259" key="1">
    <source>
        <dbReference type="Pfam" id="PF00899"/>
    </source>
</evidence>
<evidence type="ECO:0000313" key="2">
    <source>
        <dbReference type="EMBL" id="GAA3755058.1"/>
    </source>
</evidence>
<dbReference type="Pfam" id="PF00899">
    <property type="entry name" value="ThiF"/>
    <property type="match status" value="1"/>
</dbReference>
<sequence>MYLGFGSIQQVITDKELWEPLARLADYYSVPRTVNEARVFLRQVCGLPETRATEAMRILSQGNYLIPYDTLGYDERYSRPALLYELSGTRAREVQDRLSRSHVLFLGCGGIGNLMAITLVTSGIGHLTLVDDDRIELSNLTRQYMFTESDVGELKSTVLARELARRNSTVEVTHLEKAIASLDDLESLPAVDLVVVSADTPGLTDLVNTHCVRAGQTWMNVCYVNDIAVWGPLVVPGVSGCWDCRRIIAREPADDPQLSAVISRINHRYQAPSNGPVNMLASSLASLDALRHLGRFGTARSLNRRVGVWTHELLLDWQEAELNPACNTCGAYSGQTSRSEYASRGESVE</sequence>
<dbReference type="InterPro" id="IPR045886">
    <property type="entry name" value="ThiF/MoeB/HesA"/>
</dbReference>
<reference evidence="3" key="1">
    <citation type="journal article" date="2019" name="Int. J. Syst. Evol. Microbiol.">
        <title>The Global Catalogue of Microorganisms (GCM) 10K type strain sequencing project: providing services to taxonomists for standard genome sequencing and annotation.</title>
        <authorList>
            <consortium name="The Broad Institute Genomics Platform"/>
            <consortium name="The Broad Institute Genome Sequencing Center for Infectious Disease"/>
            <person name="Wu L."/>
            <person name="Ma J."/>
        </authorList>
    </citation>
    <scope>NUCLEOTIDE SEQUENCE [LARGE SCALE GENOMIC DNA]</scope>
    <source>
        <strain evidence="3">JCM 17137</strain>
    </source>
</reference>
<comment type="caution">
    <text evidence="2">The sequence shown here is derived from an EMBL/GenBank/DDBJ whole genome shotgun (WGS) entry which is preliminary data.</text>
</comment>
<dbReference type="Proteomes" id="UP001500908">
    <property type="component" value="Unassembled WGS sequence"/>
</dbReference>
<dbReference type="PANTHER" id="PTHR10953">
    <property type="entry name" value="UBIQUITIN-ACTIVATING ENZYME E1"/>
    <property type="match status" value="1"/>
</dbReference>
<dbReference type="Gene3D" id="3.40.50.720">
    <property type="entry name" value="NAD(P)-binding Rossmann-like Domain"/>
    <property type="match status" value="1"/>
</dbReference>
<dbReference type="EMBL" id="BAABDD010000020">
    <property type="protein sequence ID" value="GAA3755058.1"/>
    <property type="molecule type" value="Genomic_DNA"/>
</dbReference>
<name>A0ABP7G345_9ACTN</name>
<protein>
    <recommendedName>
        <fullName evidence="1">THIF-type NAD/FAD binding fold domain-containing protein</fullName>
    </recommendedName>
</protein>
<gene>
    <name evidence="2" type="ORF">GCM10022402_37170</name>
</gene>
<dbReference type="SUPFAM" id="SSF69572">
    <property type="entry name" value="Activating enzymes of the ubiquitin-like proteins"/>
    <property type="match status" value="1"/>
</dbReference>
<keyword evidence="3" id="KW-1185">Reference proteome</keyword>
<organism evidence="2 3">
    <name type="scientific">Salinactinospora qingdaonensis</name>
    <dbReference type="NCBI Taxonomy" id="702744"/>
    <lineage>
        <taxon>Bacteria</taxon>
        <taxon>Bacillati</taxon>
        <taxon>Actinomycetota</taxon>
        <taxon>Actinomycetes</taxon>
        <taxon>Streptosporangiales</taxon>
        <taxon>Nocardiopsidaceae</taxon>
        <taxon>Salinactinospora</taxon>
    </lineage>
</organism>
<accession>A0ABP7G345</accession>
<dbReference type="PANTHER" id="PTHR10953:SF102">
    <property type="entry name" value="ADENYLYLTRANSFERASE AND SULFURTRANSFERASE MOCS3"/>
    <property type="match status" value="1"/>
</dbReference>
<dbReference type="InterPro" id="IPR000594">
    <property type="entry name" value="ThiF_NAD_FAD-bd"/>
</dbReference>